<evidence type="ECO:0000313" key="2">
    <source>
        <dbReference type="EMBL" id="AXF85932.1"/>
    </source>
</evidence>
<gene>
    <name evidence="2" type="ORF">DTO96_101672</name>
</gene>
<dbReference type="KEGG" id="hyf:DTO96_101672"/>
<reference evidence="3" key="1">
    <citation type="submission" date="2018-07" db="EMBL/GenBank/DDBJ databases">
        <authorList>
            <person name="Kim H."/>
        </authorList>
    </citation>
    <scope>NUCLEOTIDE SEQUENCE [LARGE SCALE GENOMIC DNA]</scope>
    <source>
        <strain evidence="3">F02</strain>
    </source>
</reference>
<accession>A0A345DC44</accession>
<dbReference type="Pfam" id="PF12170">
    <property type="entry name" value="DNA_pol3_tau_5"/>
    <property type="match status" value="1"/>
</dbReference>
<dbReference type="AlphaFoldDB" id="A0A345DC44"/>
<evidence type="ECO:0000313" key="3">
    <source>
        <dbReference type="Proteomes" id="UP000252182"/>
    </source>
</evidence>
<dbReference type="RefSeq" id="WP_114563067.1">
    <property type="nucleotide sequence ID" value="NZ_CP031124.1"/>
</dbReference>
<dbReference type="GO" id="GO:0003887">
    <property type="term" value="F:DNA-directed DNA polymerase activity"/>
    <property type="evidence" value="ECO:0007669"/>
    <property type="project" value="InterPro"/>
</dbReference>
<dbReference type="EMBL" id="CP031124">
    <property type="protein sequence ID" value="AXF85932.1"/>
    <property type="molecule type" value="Genomic_DNA"/>
</dbReference>
<dbReference type="InterPro" id="IPR038249">
    <property type="entry name" value="PolIII_tau_V_sf"/>
</dbReference>
<protein>
    <recommendedName>
        <fullName evidence="1">DNA polymerase III tau subunit domain-containing protein</fullName>
    </recommendedName>
</protein>
<dbReference type="InterPro" id="IPR021029">
    <property type="entry name" value="DNA_pol_III_tau_dom-5"/>
</dbReference>
<keyword evidence="3" id="KW-1185">Reference proteome</keyword>
<proteinExistence type="predicted"/>
<evidence type="ECO:0000259" key="1">
    <source>
        <dbReference type="Pfam" id="PF12170"/>
    </source>
</evidence>
<name>A0A345DC44_9BURK</name>
<dbReference type="Proteomes" id="UP000252182">
    <property type="component" value="Chromosome"/>
</dbReference>
<feature type="domain" description="DNA polymerase III tau subunit" evidence="1">
    <location>
        <begin position="56"/>
        <end position="177"/>
    </location>
</feature>
<sequence>MPVASSVAPNVEPKVPLKKRTVHHESVVAPEPPMEWVDDRHDAVTTFSEPVNVPHIAPEHVQPHEWASLVDKLHVRGLEKQLAQQSELMVFDDKNIELRCENRMLATSPIAVSGLEKRLNVYFTDKKRHLKVHLGSVAATPASEKAQARAVELEGAQKLVAEDPTIHALIHELDGMLIPSSVQAT</sequence>
<organism evidence="2 3">
    <name type="scientific">Ephemeroptericola cinctiostellae</name>
    <dbReference type="NCBI Taxonomy" id="2268024"/>
    <lineage>
        <taxon>Bacteria</taxon>
        <taxon>Pseudomonadati</taxon>
        <taxon>Pseudomonadota</taxon>
        <taxon>Betaproteobacteria</taxon>
        <taxon>Burkholderiales</taxon>
        <taxon>Burkholderiaceae</taxon>
        <taxon>Ephemeroptericola</taxon>
    </lineage>
</organism>
<dbReference type="Gene3D" id="3.30.300.150">
    <property type="entry name" value="DNA polymerase III, tau subunit, domain V"/>
    <property type="match status" value="1"/>
</dbReference>